<dbReference type="PANTHER" id="PTHR31503:SF20">
    <property type="entry name" value="CA(2+)_H(+) EXCHANGER, PUTATIVE (EUROFUNG)-RELATED"/>
    <property type="match status" value="1"/>
</dbReference>
<dbReference type="InterPro" id="IPR004713">
    <property type="entry name" value="CaH_exchang"/>
</dbReference>
<dbReference type="GO" id="GO:0015369">
    <property type="term" value="F:calcium:proton antiporter activity"/>
    <property type="evidence" value="ECO:0007669"/>
    <property type="project" value="TreeGrafter"/>
</dbReference>
<feature type="transmembrane region" description="Helical" evidence="8">
    <location>
        <begin position="385"/>
        <end position="409"/>
    </location>
</feature>
<name>A0A8H5C1P9_9AGAR</name>
<evidence type="ECO:0000256" key="7">
    <source>
        <dbReference type="SAM" id="MobiDB-lite"/>
    </source>
</evidence>
<dbReference type="GO" id="GO:0012505">
    <property type="term" value="C:endomembrane system"/>
    <property type="evidence" value="ECO:0007669"/>
    <property type="project" value="UniProtKB-SubCell"/>
</dbReference>
<sequence length="540" mass="60139">MSSHVHIQEGPFVKEPLSIHVEDAEAGNEHSGLQDPQSGRLTGNGNCTPRSLMSPNAQAPPSATSERRRNTLMRRVSRMSHNNLYLEAEDSVIRFWDRFTRKGKKNIGVWASLKAIVLSSWLNLFLVFVPIAWASHFRHWPQRLTFTFAFLAIIPLEWLVEWCGEEMAHYLGKDFGDLLIVTLHNSVEATLAIILLRHCEISLLKSTIIGVVILHLLLVPGTAFVAGGARILQQDLHPHLTELNHSLLTLGVLSLTLPAAFFASLSSNFNPVGTAESNSVIVNDALRGNLLKMSHGMAFCLLFIYICSRVYLHNPPGDETTNLRPEVPAALKEEEHHLQTNDPHINQYICIALLAVTIGLMAATAEWLVQALNFAREDSNIQIEWFGLILLPLVSYAADGTVAIVYFVRHTLRHIFREPAPPELLARGRAIDLSIQFLLFWMPFFVLLGWWTNKPMTLLFDFFEVAILVGACFIVNYVTADSKTNWAEGATMVSFYVMIATCAWFYPGQPEALALSECTSVAEALEALASGHSLSAAEIH</sequence>
<dbReference type="OrthoDB" id="1699231at2759"/>
<feature type="transmembrane region" description="Helical" evidence="8">
    <location>
        <begin position="293"/>
        <end position="312"/>
    </location>
</feature>
<keyword evidence="5" id="KW-0406">Ion transport</keyword>
<feature type="compositionally biased region" description="Polar residues" evidence="7">
    <location>
        <begin position="34"/>
        <end position="64"/>
    </location>
</feature>
<feature type="domain" description="Sodium/calcium exchanger membrane region" evidence="9">
    <location>
        <begin position="145"/>
        <end position="309"/>
    </location>
</feature>
<dbReference type="Pfam" id="PF01699">
    <property type="entry name" value="Na_Ca_ex"/>
    <property type="match status" value="2"/>
</dbReference>
<evidence type="ECO:0000256" key="5">
    <source>
        <dbReference type="ARBA" id="ARBA00023065"/>
    </source>
</evidence>
<dbReference type="GO" id="GO:0006874">
    <property type="term" value="P:intracellular calcium ion homeostasis"/>
    <property type="evidence" value="ECO:0007669"/>
    <property type="project" value="TreeGrafter"/>
</dbReference>
<gene>
    <name evidence="10" type="ORF">D9611_002263</name>
</gene>
<feature type="region of interest" description="Disordered" evidence="7">
    <location>
        <begin position="25"/>
        <end position="68"/>
    </location>
</feature>
<evidence type="ECO:0000256" key="2">
    <source>
        <dbReference type="ARBA" id="ARBA00022448"/>
    </source>
</evidence>
<keyword evidence="11" id="KW-1185">Reference proteome</keyword>
<evidence type="ECO:0000313" key="11">
    <source>
        <dbReference type="Proteomes" id="UP000541558"/>
    </source>
</evidence>
<proteinExistence type="predicted"/>
<accession>A0A8H5C1P9</accession>
<evidence type="ECO:0000256" key="6">
    <source>
        <dbReference type="ARBA" id="ARBA00023136"/>
    </source>
</evidence>
<evidence type="ECO:0000256" key="8">
    <source>
        <dbReference type="SAM" id="Phobius"/>
    </source>
</evidence>
<evidence type="ECO:0000256" key="3">
    <source>
        <dbReference type="ARBA" id="ARBA00022692"/>
    </source>
</evidence>
<evidence type="ECO:0000313" key="10">
    <source>
        <dbReference type="EMBL" id="KAF5333336.1"/>
    </source>
</evidence>
<feature type="transmembrane region" description="Helical" evidence="8">
    <location>
        <begin position="145"/>
        <end position="163"/>
    </location>
</feature>
<dbReference type="EMBL" id="JAACJK010000109">
    <property type="protein sequence ID" value="KAF5333336.1"/>
    <property type="molecule type" value="Genomic_DNA"/>
</dbReference>
<feature type="transmembrane region" description="Helical" evidence="8">
    <location>
        <begin position="430"/>
        <end position="452"/>
    </location>
</feature>
<dbReference type="Proteomes" id="UP000541558">
    <property type="component" value="Unassembled WGS sequence"/>
</dbReference>
<dbReference type="GO" id="GO:0000329">
    <property type="term" value="C:fungal-type vacuole membrane"/>
    <property type="evidence" value="ECO:0007669"/>
    <property type="project" value="TreeGrafter"/>
</dbReference>
<feature type="domain" description="Sodium/calcium exchanger membrane region" evidence="9">
    <location>
        <begin position="351"/>
        <end position="503"/>
    </location>
</feature>
<dbReference type="AlphaFoldDB" id="A0A8H5C1P9"/>
<feature type="transmembrane region" description="Helical" evidence="8">
    <location>
        <begin position="458"/>
        <end position="479"/>
    </location>
</feature>
<feature type="transmembrane region" description="Helical" evidence="8">
    <location>
        <begin position="247"/>
        <end position="265"/>
    </location>
</feature>
<feature type="transmembrane region" description="Helical" evidence="8">
    <location>
        <begin position="175"/>
        <end position="196"/>
    </location>
</feature>
<feature type="transmembrane region" description="Helical" evidence="8">
    <location>
        <begin position="486"/>
        <end position="506"/>
    </location>
</feature>
<keyword evidence="2" id="KW-0813">Transport</keyword>
<evidence type="ECO:0000259" key="9">
    <source>
        <dbReference type="Pfam" id="PF01699"/>
    </source>
</evidence>
<evidence type="ECO:0000256" key="1">
    <source>
        <dbReference type="ARBA" id="ARBA00004127"/>
    </source>
</evidence>
<keyword evidence="3 8" id="KW-0812">Transmembrane</keyword>
<comment type="subcellular location">
    <subcellularLocation>
        <location evidence="1">Endomembrane system</location>
        <topology evidence="1">Multi-pass membrane protein</topology>
    </subcellularLocation>
</comment>
<comment type="caution">
    <text evidence="10">The sequence shown here is derived from an EMBL/GenBank/DDBJ whole genome shotgun (WGS) entry which is preliminary data.</text>
</comment>
<evidence type="ECO:0000256" key="4">
    <source>
        <dbReference type="ARBA" id="ARBA00022989"/>
    </source>
</evidence>
<dbReference type="PANTHER" id="PTHR31503">
    <property type="entry name" value="VACUOLAR CALCIUM ION TRANSPORTER"/>
    <property type="match status" value="1"/>
</dbReference>
<organism evidence="10 11">
    <name type="scientific">Ephemerocybe angulata</name>
    <dbReference type="NCBI Taxonomy" id="980116"/>
    <lineage>
        <taxon>Eukaryota</taxon>
        <taxon>Fungi</taxon>
        <taxon>Dikarya</taxon>
        <taxon>Basidiomycota</taxon>
        <taxon>Agaricomycotina</taxon>
        <taxon>Agaricomycetes</taxon>
        <taxon>Agaricomycetidae</taxon>
        <taxon>Agaricales</taxon>
        <taxon>Agaricineae</taxon>
        <taxon>Psathyrellaceae</taxon>
        <taxon>Ephemerocybe</taxon>
    </lineage>
</organism>
<feature type="transmembrane region" description="Helical" evidence="8">
    <location>
        <begin position="208"/>
        <end position="226"/>
    </location>
</feature>
<feature type="transmembrane region" description="Helical" evidence="8">
    <location>
        <begin position="107"/>
        <end position="133"/>
    </location>
</feature>
<protein>
    <recommendedName>
        <fullName evidence="9">Sodium/calcium exchanger membrane region domain-containing protein</fullName>
    </recommendedName>
</protein>
<dbReference type="InterPro" id="IPR004837">
    <property type="entry name" value="NaCa_Exmemb"/>
</dbReference>
<feature type="transmembrane region" description="Helical" evidence="8">
    <location>
        <begin position="345"/>
        <end position="365"/>
    </location>
</feature>
<keyword evidence="4 8" id="KW-1133">Transmembrane helix</keyword>
<reference evidence="10 11" key="1">
    <citation type="journal article" date="2020" name="ISME J.">
        <title>Uncovering the hidden diversity of litter-decomposition mechanisms in mushroom-forming fungi.</title>
        <authorList>
            <person name="Floudas D."/>
            <person name="Bentzer J."/>
            <person name="Ahren D."/>
            <person name="Johansson T."/>
            <person name="Persson P."/>
            <person name="Tunlid A."/>
        </authorList>
    </citation>
    <scope>NUCLEOTIDE SEQUENCE [LARGE SCALE GENOMIC DNA]</scope>
    <source>
        <strain evidence="10 11">CBS 175.51</strain>
    </source>
</reference>
<keyword evidence="6 8" id="KW-0472">Membrane</keyword>